<dbReference type="Gene3D" id="1.10.1660.10">
    <property type="match status" value="1"/>
</dbReference>
<evidence type="ECO:0000313" key="4">
    <source>
        <dbReference type="Proteomes" id="UP000035955"/>
    </source>
</evidence>
<dbReference type="CDD" id="cd02042">
    <property type="entry name" value="ParAB_family"/>
    <property type="match status" value="1"/>
</dbReference>
<dbReference type="InterPro" id="IPR027417">
    <property type="entry name" value="P-loop_NTPase"/>
</dbReference>
<evidence type="ECO:0000313" key="3">
    <source>
        <dbReference type="EMBL" id="KMO32875.1"/>
    </source>
</evidence>
<dbReference type="PANTHER" id="PTHR13696">
    <property type="entry name" value="P-LOOP CONTAINING NUCLEOSIDE TRIPHOSPHATE HYDROLASE"/>
    <property type="match status" value="1"/>
</dbReference>
<dbReference type="NCBIfam" id="NF010443">
    <property type="entry name" value="PRK13869.1"/>
    <property type="match status" value="1"/>
</dbReference>
<feature type="domain" description="AAA" evidence="2">
    <location>
        <begin position="122"/>
        <end position="307"/>
    </location>
</feature>
<dbReference type="Proteomes" id="UP000035955">
    <property type="component" value="Unassembled WGS sequence"/>
</dbReference>
<comment type="caution">
    <text evidence="3">The sequence shown here is derived from an EMBL/GenBank/DDBJ whole genome shotgun (WGS) entry which is preliminary data.</text>
</comment>
<dbReference type="PATRIC" id="fig|298794.3.peg.1936"/>
<dbReference type="SUPFAM" id="SSF52540">
    <property type="entry name" value="P-loop containing nucleoside triphosphate hydrolases"/>
    <property type="match status" value="1"/>
</dbReference>
<dbReference type="AlphaFoldDB" id="A0A0J6SCD1"/>
<reference evidence="3 4" key="1">
    <citation type="submission" date="2015-03" db="EMBL/GenBank/DDBJ databases">
        <title>Genome sequencing of Methylobacterium variabile DSM 16961.</title>
        <authorList>
            <person name="Chaudhry V."/>
            <person name="Patil P.B."/>
        </authorList>
    </citation>
    <scope>NUCLEOTIDE SEQUENCE [LARGE SCALE GENOMIC DNA]</scope>
    <source>
        <strain evidence="3 4">DSM 16961</strain>
    </source>
</reference>
<name>A0A0J6SCD1_9HYPH</name>
<dbReference type="OrthoDB" id="9777757at2"/>
<dbReference type="Pfam" id="PF13614">
    <property type="entry name" value="AAA_31"/>
    <property type="match status" value="1"/>
</dbReference>
<keyword evidence="4" id="KW-1185">Reference proteome</keyword>
<gene>
    <name evidence="3" type="ORF">VQ02_22575</name>
</gene>
<dbReference type="InterPro" id="IPR017818">
    <property type="entry name" value="Plasmid_partition_RepA"/>
</dbReference>
<dbReference type="InterPro" id="IPR050678">
    <property type="entry name" value="DNA_Partitioning_ATPase"/>
</dbReference>
<protein>
    <submittedName>
        <fullName evidence="3">Chromosome partitioning protein ParA</fullName>
    </submittedName>
</protein>
<dbReference type="Gene3D" id="3.40.50.300">
    <property type="entry name" value="P-loop containing nucleotide triphosphate hydrolases"/>
    <property type="match status" value="1"/>
</dbReference>
<dbReference type="EMBL" id="LABY01000166">
    <property type="protein sequence ID" value="KMO32875.1"/>
    <property type="molecule type" value="Genomic_DNA"/>
</dbReference>
<organism evidence="3 4">
    <name type="scientific">Methylobacterium variabile</name>
    <dbReference type="NCBI Taxonomy" id="298794"/>
    <lineage>
        <taxon>Bacteria</taxon>
        <taxon>Pseudomonadati</taxon>
        <taxon>Pseudomonadota</taxon>
        <taxon>Alphaproteobacteria</taxon>
        <taxon>Hyphomicrobiales</taxon>
        <taxon>Methylobacteriaceae</taxon>
        <taxon>Methylobacterium</taxon>
    </lineage>
</organism>
<sequence>MNQHVQPNGPRGPEPNQTAGHDARILGAKLREIASVVFSPSEKKTLRRFTSGEVSRILGVSDSRIRQLSPDLLVSEPEIAPGGRRLFTLADIHALRAHLGEIDRVGRRYLPHRDPAKGEHLQVIACVNFKGGSGKTTTSAHLAQSLVLRGYRVLAIDLDPQASLSTLLGVRPENEREPYPTIYDAIRYGEERRTLGDVIRQTYFTGLDLVAADLELEVFEFEAPMHSARRKTNDPEPPFFARIGLALNEVADRYDIVVIDCPPRLGYLTIAALCAATALLITIHPQMLDVSSMRQFLTMMDEIMEPVREQGAAPTHDWFRYLVTRFEPQDTPQTEVVAMLRGLFGERVLTKAMLQSAAVSNSGLRGQTVYETPLRRDEVTGSTYRRALDALDAVNGEIESLIARTWGRA</sequence>
<dbReference type="NCBIfam" id="TIGR03453">
    <property type="entry name" value="partition_RepA"/>
    <property type="match status" value="1"/>
</dbReference>
<dbReference type="RefSeq" id="WP_048446466.1">
    <property type="nucleotide sequence ID" value="NZ_LABY01000166.1"/>
</dbReference>
<evidence type="ECO:0000259" key="2">
    <source>
        <dbReference type="Pfam" id="PF13614"/>
    </source>
</evidence>
<feature type="region of interest" description="Disordered" evidence="1">
    <location>
        <begin position="1"/>
        <end position="20"/>
    </location>
</feature>
<dbReference type="PANTHER" id="PTHR13696:SF52">
    <property type="entry name" value="PARA FAMILY PROTEIN CT_582"/>
    <property type="match status" value="1"/>
</dbReference>
<evidence type="ECO:0000256" key="1">
    <source>
        <dbReference type="SAM" id="MobiDB-lite"/>
    </source>
</evidence>
<accession>A0A0J6SCD1</accession>
<dbReference type="InterPro" id="IPR025669">
    <property type="entry name" value="AAA_dom"/>
</dbReference>
<proteinExistence type="predicted"/>